<protein>
    <submittedName>
        <fullName evidence="1">Uncharacterized protein</fullName>
    </submittedName>
</protein>
<sequence>GNLVLYLNAVLVSFSGSSSNFLKLQSFTMQFKNVLFAACMAFSASASAASNATDIGAAVQANLNMVDLGLKNTFNQLKHLSASALDVTAKDVISAYNMTVTAEASDLKQDQPTKPLADAVQMVLCQAFHSNAITGTELHNAFANNADMFNKDNRNDLQEILTKINDETSHFYTAVALKALPYCKASLKNDQKAIARAIGTASKALDPSEASS</sequence>
<reference evidence="1" key="1">
    <citation type="submission" date="2021-07" db="EMBL/GenBank/DDBJ databases">
        <authorList>
            <person name="Branca A.L. A."/>
        </authorList>
    </citation>
    <scope>NUCLEOTIDE SEQUENCE</scope>
</reference>
<feature type="non-terminal residue" evidence="1">
    <location>
        <position position="1"/>
    </location>
</feature>
<organism evidence="1 2">
    <name type="scientific">Penicillium salamii</name>
    <dbReference type="NCBI Taxonomy" id="1612424"/>
    <lineage>
        <taxon>Eukaryota</taxon>
        <taxon>Fungi</taxon>
        <taxon>Dikarya</taxon>
        <taxon>Ascomycota</taxon>
        <taxon>Pezizomycotina</taxon>
        <taxon>Eurotiomycetes</taxon>
        <taxon>Eurotiomycetidae</taxon>
        <taxon>Eurotiales</taxon>
        <taxon>Aspergillaceae</taxon>
        <taxon>Penicillium</taxon>
    </lineage>
</organism>
<gene>
    <name evidence="1" type="ORF">PSALAMII_LOCUS3240</name>
</gene>
<dbReference type="AlphaFoldDB" id="A0A9W4IS09"/>
<evidence type="ECO:0000313" key="1">
    <source>
        <dbReference type="EMBL" id="CAG8354944.1"/>
    </source>
</evidence>
<proteinExistence type="predicted"/>
<dbReference type="OrthoDB" id="10260017at2759"/>
<dbReference type="EMBL" id="CAJVPD010000134">
    <property type="protein sequence ID" value="CAG8354944.1"/>
    <property type="molecule type" value="Genomic_DNA"/>
</dbReference>
<name>A0A9W4IS09_9EURO</name>
<evidence type="ECO:0000313" key="2">
    <source>
        <dbReference type="Proteomes" id="UP001152592"/>
    </source>
</evidence>
<comment type="caution">
    <text evidence="1">The sequence shown here is derived from an EMBL/GenBank/DDBJ whole genome shotgun (WGS) entry which is preliminary data.</text>
</comment>
<accession>A0A9W4IS09</accession>
<dbReference type="Proteomes" id="UP001152592">
    <property type="component" value="Unassembled WGS sequence"/>
</dbReference>